<sequence>MATLKHINSKNADYGAAEQYLLFEHDEFTMKPVLDETGRLIPREDYRLDTLNCGEEDFALSCIRANLRYGKNSKREDIKSHHYIISFDPRDAADNGLTVDRAQALGLAYCKEHFPGHQALVCTHPDGHNHSGNIHVHIVINSLRIAEVERKPYMDRASDTRAGNKHRCTAAAMRYFRSEVMEMCHREGLYQIDLLNGSRNKVTEREYWAKRKGQAKLDKENAVLLAEGIAPRQTKFETDKGRLRQTIRQALATAASFDEFSALLLREGVTVKESRGRLSYLTPDRTKPITARKLGTDFDKAAVLAVFQQNAHRAAAKMQDRQEHQPQLTKGIQRTKPAQITPNPDSPQRLVDIAAKRAEGKGIGYERWAKTFNLKQMAKTMNFLSEHGFASPEEVDTALEAAISGQHAAGEKLKELESRITANKELMHQISVYRRTKPAHDGLKTAKKPERYREAFHADLTLYEAAVRYFRQQGLKKLPAVSKLQAENEALISEKNGIYTEYREQKARAAELQKVKSNLAAMLRQERTKEVRRDWER</sequence>
<dbReference type="EMBL" id="NFHM01000002">
    <property type="protein sequence ID" value="OUN45241.1"/>
    <property type="molecule type" value="Genomic_DNA"/>
</dbReference>
<evidence type="ECO:0000313" key="2">
    <source>
        <dbReference type="EMBL" id="OUN45241.1"/>
    </source>
</evidence>
<dbReference type="Pfam" id="PF03432">
    <property type="entry name" value="Relaxase"/>
    <property type="match status" value="1"/>
</dbReference>
<name>A0A1Y3U8U5_9FIRM</name>
<dbReference type="RefSeq" id="WP_087988640.1">
    <property type="nucleotide sequence ID" value="NZ_NFHM01000002.1"/>
</dbReference>
<comment type="caution">
    <text evidence="2">The sequence shown here is derived from an EMBL/GenBank/DDBJ whole genome shotgun (WGS) entry which is preliminary data.</text>
</comment>
<gene>
    <name evidence="2" type="ORF">B5G26_02920</name>
</gene>
<organism evidence="2 3">
    <name type="scientific">Anaerotignum lactatifermentans</name>
    <dbReference type="NCBI Taxonomy" id="160404"/>
    <lineage>
        <taxon>Bacteria</taxon>
        <taxon>Bacillati</taxon>
        <taxon>Bacillota</taxon>
        <taxon>Clostridia</taxon>
        <taxon>Lachnospirales</taxon>
        <taxon>Anaerotignaceae</taxon>
        <taxon>Anaerotignum</taxon>
    </lineage>
</organism>
<proteinExistence type="predicted"/>
<feature type="domain" description="MobA/VirD2-like nuclease" evidence="1">
    <location>
        <begin position="69"/>
        <end position="145"/>
    </location>
</feature>
<protein>
    <submittedName>
        <fullName evidence="2">Relaxase</fullName>
    </submittedName>
</protein>
<dbReference type="InterPro" id="IPR005094">
    <property type="entry name" value="Endonuclease_MobA/VirD2"/>
</dbReference>
<reference evidence="3" key="1">
    <citation type="submission" date="2017-04" db="EMBL/GenBank/DDBJ databases">
        <title>Function of individual gut microbiota members based on whole genome sequencing of pure cultures obtained from chicken caecum.</title>
        <authorList>
            <person name="Medvecky M."/>
            <person name="Cejkova D."/>
            <person name="Polansky O."/>
            <person name="Karasova D."/>
            <person name="Kubasova T."/>
            <person name="Cizek A."/>
            <person name="Rychlik I."/>
        </authorList>
    </citation>
    <scope>NUCLEOTIDE SEQUENCE [LARGE SCALE GENOMIC DNA]</scope>
    <source>
        <strain evidence="3">An75</strain>
    </source>
</reference>
<dbReference type="AlphaFoldDB" id="A0A1Y3U8U5"/>
<accession>A0A1Y3U8U5</accession>
<evidence type="ECO:0000259" key="1">
    <source>
        <dbReference type="Pfam" id="PF03432"/>
    </source>
</evidence>
<dbReference type="Proteomes" id="UP000195455">
    <property type="component" value="Unassembled WGS sequence"/>
</dbReference>
<evidence type="ECO:0000313" key="3">
    <source>
        <dbReference type="Proteomes" id="UP000195455"/>
    </source>
</evidence>